<comment type="catalytic activity">
    <reaction evidence="11">
        <text>nitric oxide + Fe(III)-[cytochrome c] + H2O = Fe(II)-[cytochrome c] + nitrite + 2 H(+)</text>
        <dbReference type="Rhea" id="RHEA:15233"/>
        <dbReference type="Rhea" id="RHEA-COMP:10350"/>
        <dbReference type="Rhea" id="RHEA-COMP:14399"/>
        <dbReference type="ChEBI" id="CHEBI:15377"/>
        <dbReference type="ChEBI" id="CHEBI:15378"/>
        <dbReference type="ChEBI" id="CHEBI:16301"/>
        <dbReference type="ChEBI" id="CHEBI:16480"/>
        <dbReference type="ChEBI" id="CHEBI:29033"/>
        <dbReference type="ChEBI" id="CHEBI:29034"/>
        <dbReference type="EC" id="1.7.2.1"/>
    </reaction>
</comment>
<dbReference type="Proteomes" id="UP000195981">
    <property type="component" value="Unassembled WGS sequence"/>
</dbReference>
<feature type="binding site" description="type 1 copper site" evidence="12">
    <location>
        <position position="736"/>
    </location>
    <ligand>
        <name>Cu cation</name>
        <dbReference type="ChEBI" id="CHEBI:23378"/>
        <label>1</label>
    </ligand>
</feature>
<dbReference type="InterPro" id="IPR045087">
    <property type="entry name" value="Cu-oxidase_fam"/>
</dbReference>
<feature type="region of interest" description="Disordered" evidence="13">
    <location>
        <begin position="590"/>
        <end position="613"/>
    </location>
</feature>
<feature type="transmembrane region" description="Helical" evidence="14">
    <location>
        <begin position="49"/>
        <end position="67"/>
    </location>
</feature>
<reference evidence="16 17" key="1">
    <citation type="submission" date="2017-02" db="EMBL/GenBank/DDBJ databases">
        <authorList>
            <person name="Peterson S.W."/>
        </authorList>
    </citation>
    <scope>NUCLEOTIDE SEQUENCE [LARGE SCALE GENOMIC DNA]</scope>
    <source>
        <strain evidence="16 17">CIP104813</strain>
    </source>
</reference>
<keyword evidence="14" id="KW-1133">Transmembrane helix</keyword>
<feature type="transmembrane region" description="Helical" evidence="14">
    <location>
        <begin position="113"/>
        <end position="135"/>
    </location>
</feature>
<comment type="subunit">
    <text evidence="4">Homotrimer.</text>
</comment>
<feature type="compositionally biased region" description="Low complexity" evidence="13">
    <location>
        <begin position="418"/>
        <end position="445"/>
    </location>
</feature>
<dbReference type="Gene3D" id="2.60.40.420">
    <property type="entry name" value="Cupredoxins - blue copper proteins"/>
    <property type="match status" value="3"/>
</dbReference>
<keyword evidence="8" id="KW-0677">Repeat</keyword>
<keyword evidence="17" id="KW-1185">Reference proteome</keyword>
<feature type="binding site" description="type 1 copper site" evidence="12">
    <location>
        <position position="696"/>
    </location>
    <ligand>
        <name>Cu cation</name>
        <dbReference type="ChEBI" id="CHEBI:23378"/>
        <label>1</label>
    </ligand>
</feature>
<feature type="binding site" description="type 1 copper site" evidence="12">
    <location>
        <position position="735"/>
    </location>
    <ligand>
        <name>Cu cation</name>
        <dbReference type="ChEBI" id="CHEBI:23378"/>
        <label>1</label>
    </ligand>
</feature>
<feature type="transmembrane region" description="Helical" evidence="14">
    <location>
        <begin position="219"/>
        <end position="239"/>
    </location>
</feature>
<dbReference type="EMBL" id="FWFG01000068">
    <property type="protein sequence ID" value="SLM92431.1"/>
    <property type="molecule type" value="Genomic_DNA"/>
</dbReference>
<dbReference type="InterPro" id="IPR008972">
    <property type="entry name" value="Cupredoxin"/>
</dbReference>
<feature type="transmembrane region" description="Helical" evidence="14">
    <location>
        <begin position="188"/>
        <end position="207"/>
    </location>
</feature>
<evidence type="ECO:0000313" key="17">
    <source>
        <dbReference type="Proteomes" id="UP000195981"/>
    </source>
</evidence>
<keyword evidence="9" id="KW-0560">Oxidoreductase</keyword>
<evidence type="ECO:0000256" key="2">
    <source>
        <dbReference type="ARBA" id="ARBA00001973"/>
    </source>
</evidence>
<evidence type="ECO:0000256" key="3">
    <source>
        <dbReference type="ARBA" id="ARBA00010609"/>
    </source>
</evidence>
<feature type="binding site" description="type 1 copper site" evidence="12">
    <location>
        <position position="749"/>
    </location>
    <ligand>
        <name>Cu cation</name>
        <dbReference type="ChEBI" id="CHEBI:23378"/>
        <label>1</label>
    </ligand>
</feature>
<dbReference type="CDD" id="cd04208">
    <property type="entry name" value="CuRO_2_CuNIR"/>
    <property type="match status" value="1"/>
</dbReference>
<feature type="domain" description="Plastocyanin-like" evidence="15">
    <location>
        <begin position="655"/>
        <end position="758"/>
    </location>
</feature>
<feature type="transmembrane region" description="Helical" evidence="14">
    <location>
        <begin position="385"/>
        <end position="407"/>
    </location>
</feature>
<evidence type="ECO:0000256" key="14">
    <source>
        <dbReference type="SAM" id="Phobius"/>
    </source>
</evidence>
<sequence>MTLPSPARPASPTGRGAWHRKASRPILWWMAALIVLVVVHRWIPQSRWLLVHMVTLGLVTTSIMIWGQHFAESLLKVRLDEADRRVQVRRIYALTLGVAVTCTGMVAEQPIVTSAGALIVAGAMTWYALSLLGQLRRALPARFTATVRFYVGAALLLPVGALLGSFLAFGLGEPWQGRVLLAHQITNVLGFVGITAAGTLVTLWPTILRTRMQEGQDRAGSRALIVMLGALAVMIGGALGGVGLAVAAGTVLYLVGLGIIGRHLVACARASAPTTFAALSVAAGVLWLIGSVIALAVIAGRTGPPGGHELLAGDVQQLTVPFVAGFLLQLLLGAMSHLMPTVMGGGPRAVRAALAEMDRFGAGRVAIVNAGLIVFLLSQDSWTRVLVSLVVFGAFAAVLPLMIRMVIVSVRERKRTAAEAAEPPSDDAPAGASAARAQARPAAPGTDRRHFAEAVVGLGGVLGAVALGSAIGGGSGRGDDAGSSGGSGDVAPTGHTTKVAVVAAGMRFTPAVIDVPAGDTLEITVRNEDPEQVHDLVLATGETTGRLAPGASGTITTGVVTGDIDGWCSIAGHRAMGMVLTVRAVGAAGSAASDGGGHEGHDMASMGSGAAGERRTVDLTVPPGDGFVTRDAALPPLPAPGRQEIELVVTEDVQELAPGVPQTVMTFGGRPMGPVLRASIGDTMAVHLVNNGSMGHSVDFHAGTVSPDANMRTIPPGEALDYVFQLHRSGIWLYHCSTMPMSMHIAAGMFGAVIVTPATAAVVDKEWVLVQSEAYLGPDGGEVDAGKIAEEKPDLTMFNGHANQYVHAPLQAKVGERVRIWVLAAGPSRGISFHVVGAQFDTVFKEGAFLLRPEQETGGGAQALDLASAQGGFVEMVFEEPGHYTFVNHSFVEMERGARGIIEVTA</sequence>
<dbReference type="Pfam" id="PF07732">
    <property type="entry name" value="Cu-oxidase_3"/>
    <property type="match status" value="1"/>
</dbReference>
<evidence type="ECO:0000256" key="11">
    <source>
        <dbReference type="ARBA" id="ARBA00049340"/>
    </source>
</evidence>
<dbReference type="PANTHER" id="PTHR11709">
    <property type="entry name" value="MULTI-COPPER OXIDASE"/>
    <property type="match status" value="1"/>
</dbReference>
<evidence type="ECO:0000256" key="8">
    <source>
        <dbReference type="ARBA" id="ARBA00022737"/>
    </source>
</evidence>
<evidence type="ECO:0000313" key="16">
    <source>
        <dbReference type="EMBL" id="SLM92431.1"/>
    </source>
</evidence>
<gene>
    <name evidence="16" type="ORF">FM110_08250</name>
</gene>
<protein>
    <recommendedName>
        <fullName evidence="6">Copper-containing nitrite reductase</fullName>
        <ecNumber evidence="5">1.7.2.1</ecNumber>
    </recommendedName>
</protein>
<dbReference type="AlphaFoldDB" id="A0A1X6X1S0"/>
<keyword evidence="10 12" id="KW-0186">Copper</keyword>
<feature type="transmembrane region" description="Helical" evidence="14">
    <location>
        <begin position="277"/>
        <end position="298"/>
    </location>
</feature>
<feature type="transmembrane region" description="Helical" evidence="14">
    <location>
        <begin position="318"/>
        <end position="339"/>
    </location>
</feature>
<keyword evidence="14" id="KW-0812">Transmembrane</keyword>
<keyword evidence="7 12" id="KW-0479">Metal-binding</keyword>
<feature type="binding site" description="type 1 copper site" evidence="12">
    <location>
        <position position="701"/>
    </location>
    <ligand>
        <name>Cu cation</name>
        <dbReference type="ChEBI" id="CHEBI:23378"/>
        <label>1</label>
    </ligand>
</feature>
<dbReference type="RefSeq" id="WP_327230625.1">
    <property type="nucleotide sequence ID" value="NZ_FWFG01000068.1"/>
</dbReference>
<accession>A0A1X6X1S0</accession>
<evidence type="ECO:0000256" key="1">
    <source>
        <dbReference type="ARBA" id="ARBA00001960"/>
    </source>
</evidence>
<dbReference type="InterPro" id="IPR001287">
    <property type="entry name" value="NO2-reductase_Cu"/>
</dbReference>
<name>A0A1X6X1S0_9MICO</name>
<organism evidence="16 17">
    <name type="scientific">Brachybacterium nesterenkovii</name>
    <dbReference type="NCBI Taxonomy" id="47847"/>
    <lineage>
        <taxon>Bacteria</taxon>
        <taxon>Bacillati</taxon>
        <taxon>Actinomycetota</taxon>
        <taxon>Actinomycetes</taxon>
        <taxon>Micrococcales</taxon>
        <taxon>Dermabacteraceae</taxon>
        <taxon>Brachybacterium</taxon>
    </lineage>
</organism>
<evidence type="ECO:0000259" key="15">
    <source>
        <dbReference type="Pfam" id="PF07732"/>
    </source>
</evidence>
<comment type="similarity">
    <text evidence="3">Belongs to the multicopper oxidase family.</text>
</comment>
<comment type="cofactor">
    <cofactor evidence="1 12">
        <name>Cu(+)</name>
        <dbReference type="ChEBI" id="CHEBI:49552"/>
    </cofactor>
</comment>
<dbReference type="CDD" id="cd00920">
    <property type="entry name" value="Cupredoxin"/>
    <property type="match status" value="1"/>
</dbReference>
<feature type="transmembrane region" description="Helical" evidence="14">
    <location>
        <begin position="147"/>
        <end position="168"/>
    </location>
</feature>
<feature type="transmembrane region" description="Helical" evidence="14">
    <location>
        <begin position="360"/>
        <end position="379"/>
    </location>
</feature>
<comment type="cofactor">
    <cofactor evidence="2 12">
        <name>Cu(2+)</name>
        <dbReference type="ChEBI" id="CHEBI:29036"/>
    </cofactor>
</comment>
<dbReference type="SUPFAM" id="SSF49503">
    <property type="entry name" value="Cupredoxins"/>
    <property type="match status" value="3"/>
</dbReference>
<feature type="binding site" description="type 1 copper site" evidence="12">
    <location>
        <position position="744"/>
    </location>
    <ligand>
        <name>Cu cation</name>
        <dbReference type="ChEBI" id="CHEBI:23378"/>
        <label>1</label>
    </ligand>
</feature>
<evidence type="ECO:0000256" key="12">
    <source>
        <dbReference type="PIRSR" id="PIRSR601287-1"/>
    </source>
</evidence>
<evidence type="ECO:0000256" key="10">
    <source>
        <dbReference type="ARBA" id="ARBA00023008"/>
    </source>
</evidence>
<feature type="region of interest" description="Disordered" evidence="13">
    <location>
        <begin position="417"/>
        <end position="447"/>
    </location>
</feature>
<evidence type="ECO:0000256" key="5">
    <source>
        <dbReference type="ARBA" id="ARBA00011882"/>
    </source>
</evidence>
<evidence type="ECO:0000256" key="4">
    <source>
        <dbReference type="ARBA" id="ARBA00011233"/>
    </source>
</evidence>
<feature type="binding site" description="type 1 copper site" evidence="12">
    <location>
        <position position="889"/>
    </location>
    <ligand>
        <name>Cu cation</name>
        <dbReference type="ChEBI" id="CHEBI:23378"/>
        <label>1</label>
    </ligand>
</feature>
<evidence type="ECO:0000256" key="9">
    <source>
        <dbReference type="ARBA" id="ARBA00023002"/>
    </source>
</evidence>
<evidence type="ECO:0000256" key="6">
    <source>
        <dbReference type="ARBA" id="ARBA00017290"/>
    </source>
</evidence>
<dbReference type="PANTHER" id="PTHR11709:SF394">
    <property type="entry name" value="FI03373P-RELATED"/>
    <property type="match status" value="1"/>
</dbReference>
<dbReference type="GO" id="GO:0005507">
    <property type="term" value="F:copper ion binding"/>
    <property type="evidence" value="ECO:0007669"/>
    <property type="project" value="InterPro"/>
</dbReference>
<dbReference type="InterPro" id="IPR011707">
    <property type="entry name" value="Cu-oxidase-like_N"/>
</dbReference>
<feature type="transmembrane region" description="Helical" evidence="14">
    <location>
        <begin position="245"/>
        <end position="265"/>
    </location>
</feature>
<keyword evidence="14" id="KW-0472">Membrane</keyword>
<feature type="transmembrane region" description="Helical" evidence="14">
    <location>
        <begin position="26"/>
        <end position="43"/>
    </location>
</feature>
<proteinExistence type="inferred from homology"/>
<dbReference type="EC" id="1.7.2.1" evidence="5"/>
<dbReference type="GO" id="GO:0050421">
    <property type="term" value="F:nitrite reductase (NO-forming) activity"/>
    <property type="evidence" value="ECO:0007669"/>
    <property type="project" value="UniProtKB-EC"/>
</dbReference>
<evidence type="ECO:0000256" key="13">
    <source>
        <dbReference type="SAM" id="MobiDB-lite"/>
    </source>
</evidence>
<evidence type="ECO:0000256" key="7">
    <source>
        <dbReference type="ARBA" id="ARBA00022723"/>
    </source>
</evidence>
<feature type="transmembrane region" description="Helical" evidence="14">
    <location>
        <begin position="88"/>
        <end position="107"/>
    </location>
</feature>
<dbReference type="CDD" id="cd11020">
    <property type="entry name" value="CuRO_1_CuNIR"/>
    <property type="match status" value="1"/>
</dbReference>
<dbReference type="PRINTS" id="PR00695">
    <property type="entry name" value="CUNO2RDTASE"/>
</dbReference>